<feature type="compositionally biased region" description="Basic and acidic residues" evidence="1">
    <location>
        <begin position="146"/>
        <end position="161"/>
    </location>
</feature>
<feature type="region of interest" description="Disordered" evidence="1">
    <location>
        <begin position="139"/>
        <end position="161"/>
    </location>
</feature>
<comment type="caution">
    <text evidence="3">The sequence shown here is derived from an EMBL/GenBank/DDBJ whole genome shotgun (WGS) entry which is preliminary data.</text>
</comment>
<evidence type="ECO:0000256" key="2">
    <source>
        <dbReference type="SAM" id="SignalP"/>
    </source>
</evidence>
<sequence length="242" mass="28176">MYRYLLPVAALLLTSCVSPYSISQLKPQAEETTWLWGREYVQQTAEGITVKVAYENNDKNYALFNVSIENNSEKTILADPALFSCKLKGRLLTAKQTQKQPARDPETVFLNLEKQRSRQYAEEANATIRQTTEVLTETASSIASRKQGETPEAREQRLYEREEANYRREQEEIKLEVDRLSLNQQKFYFEQELLRKTTLPSQSFIYGKVFFPRHENAETYELILPIGGQSFTFRFSQVLHRP</sequence>
<evidence type="ECO:0000313" key="3">
    <source>
        <dbReference type="EMBL" id="KAA9331865.1"/>
    </source>
</evidence>
<gene>
    <name evidence="3" type="ORF">F0P94_13790</name>
</gene>
<keyword evidence="2" id="KW-0732">Signal</keyword>
<organism evidence="3 4">
    <name type="scientific">Adhaeribacter soli</name>
    <dbReference type="NCBI Taxonomy" id="2607655"/>
    <lineage>
        <taxon>Bacteria</taxon>
        <taxon>Pseudomonadati</taxon>
        <taxon>Bacteroidota</taxon>
        <taxon>Cytophagia</taxon>
        <taxon>Cytophagales</taxon>
        <taxon>Hymenobacteraceae</taxon>
        <taxon>Adhaeribacter</taxon>
    </lineage>
</organism>
<protein>
    <recommendedName>
        <fullName evidence="5">Lipoprotein</fullName>
    </recommendedName>
</protein>
<evidence type="ECO:0008006" key="5">
    <source>
        <dbReference type="Google" id="ProtNLM"/>
    </source>
</evidence>
<feature type="signal peptide" evidence="2">
    <location>
        <begin position="1"/>
        <end position="20"/>
    </location>
</feature>
<accession>A0A5N1IQQ8</accession>
<dbReference type="PROSITE" id="PS51257">
    <property type="entry name" value="PROKAR_LIPOPROTEIN"/>
    <property type="match status" value="1"/>
</dbReference>
<evidence type="ECO:0000256" key="1">
    <source>
        <dbReference type="SAM" id="MobiDB-lite"/>
    </source>
</evidence>
<dbReference type="Proteomes" id="UP000326570">
    <property type="component" value="Unassembled WGS sequence"/>
</dbReference>
<dbReference type="RefSeq" id="WP_150904474.1">
    <property type="nucleotide sequence ID" value="NZ_VTWT01000007.1"/>
</dbReference>
<keyword evidence="4" id="KW-1185">Reference proteome</keyword>
<dbReference type="EMBL" id="VTWT01000007">
    <property type="protein sequence ID" value="KAA9331865.1"/>
    <property type="molecule type" value="Genomic_DNA"/>
</dbReference>
<name>A0A5N1IQQ8_9BACT</name>
<evidence type="ECO:0000313" key="4">
    <source>
        <dbReference type="Proteomes" id="UP000326570"/>
    </source>
</evidence>
<feature type="chain" id="PRO_5024941572" description="Lipoprotein" evidence="2">
    <location>
        <begin position="21"/>
        <end position="242"/>
    </location>
</feature>
<dbReference type="AlphaFoldDB" id="A0A5N1IQQ8"/>
<reference evidence="3 4" key="1">
    <citation type="submission" date="2019-09" db="EMBL/GenBank/DDBJ databases">
        <title>Genome sequence of Adhaeribacter sp. M2.</title>
        <authorList>
            <person name="Srinivasan S."/>
        </authorList>
    </citation>
    <scope>NUCLEOTIDE SEQUENCE [LARGE SCALE GENOMIC DNA]</scope>
    <source>
        <strain evidence="3 4">M2</strain>
    </source>
</reference>
<proteinExistence type="predicted"/>